<dbReference type="InterPro" id="IPR016181">
    <property type="entry name" value="Acyl_CoA_acyltransferase"/>
</dbReference>
<reference evidence="3" key="1">
    <citation type="submission" date="2014-07" db="EMBL/GenBank/DDBJ databases">
        <title>Genome sequencing of plant-pathogenic Streptomyces species.</title>
        <authorList>
            <person name="Harrison J."/>
            <person name="Sapp M."/>
            <person name="Thwaites R."/>
            <person name="Studholme D.J."/>
        </authorList>
    </citation>
    <scope>NUCLEOTIDE SEQUENCE [LARGE SCALE GENOMIC DNA]</scope>
    <source>
        <strain evidence="3">NCPPB 4445</strain>
    </source>
</reference>
<organism evidence="2 3">
    <name type="scientific">Streptomyces acidiscabies</name>
    <dbReference type="NCBI Taxonomy" id="42234"/>
    <lineage>
        <taxon>Bacteria</taxon>
        <taxon>Bacillati</taxon>
        <taxon>Actinomycetota</taxon>
        <taxon>Actinomycetes</taxon>
        <taxon>Kitasatosporales</taxon>
        <taxon>Streptomycetaceae</taxon>
        <taxon>Streptomyces</taxon>
    </lineage>
</organism>
<dbReference type="Gene3D" id="3.40.630.30">
    <property type="match status" value="1"/>
</dbReference>
<dbReference type="OrthoDB" id="4249167at2"/>
<evidence type="ECO:0000313" key="3">
    <source>
        <dbReference type="Proteomes" id="UP000037151"/>
    </source>
</evidence>
<dbReference type="Proteomes" id="UP000037151">
    <property type="component" value="Unassembled WGS sequence"/>
</dbReference>
<accession>A0A0L0JKG4</accession>
<comment type="caution">
    <text evidence="2">The sequence shown here is derived from an EMBL/GenBank/DDBJ whole genome shotgun (WGS) entry which is preliminary data.</text>
</comment>
<evidence type="ECO:0000259" key="1">
    <source>
        <dbReference type="PROSITE" id="PS51186"/>
    </source>
</evidence>
<dbReference type="EMBL" id="JPPY01000214">
    <property type="protein sequence ID" value="KND26182.1"/>
    <property type="molecule type" value="Genomic_DNA"/>
</dbReference>
<dbReference type="SUPFAM" id="SSF55729">
    <property type="entry name" value="Acyl-CoA N-acyltransferases (Nat)"/>
    <property type="match status" value="1"/>
</dbReference>
<dbReference type="GO" id="GO:0016747">
    <property type="term" value="F:acyltransferase activity, transferring groups other than amino-acyl groups"/>
    <property type="evidence" value="ECO:0007669"/>
    <property type="project" value="InterPro"/>
</dbReference>
<evidence type="ECO:0000313" key="2">
    <source>
        <dbReference type="EMBL" id="KND26182.1"/>
    </source>
</evidence>
<name>A0A0L0JKG4_9ACTN</name>
<dbReference type="CDD" id="cd04301">
    <property type="entry name" value="NAT_SF"/>
    <property type="match status" value="1"/>
</dbReference>
<dbReference type="PATRIC" id="fig|42234.21.peg.7995"/>
<proteinExistence type="predicted"/>
<dbReference type="Pfam" id="PF13508">
    <property type="entry name" value="Acetyltransf_7"/>
    <property type="match status" value="1"/>
</dbReference>
<protein>
    <submittedName>
        <fullName evidence="2">Amino acid acetyltransferase</fullName>
    </submittedName>
</protein>
<dbReference type="PROSITE" id="PS51186">
    <property type="entry name" value="GNAT"/>
    <property type="match status" value="1"/>
</dbReference>
<dbReference type="RefSeq" id="WP_050374809.1">
    <property type="nucleotide sequence ID" value="NZ_KQ257834.1"/>
</dbReference>
<sequence length="159" mass="16921">MAIPHPAQLSTPSPVSVVRPARRDDAGQLAALSRPFALSGALRERPADLYATHAAEFLVVESLAGELDGCVGLKTYGEAGVLYNFCVAEHRQGTGVGGRLMEAALERAQLLTLTALFTATAGSGALFLRHGFTPARMDARTPSGWHPRQGSRVLVHHVR</sequence>
<feature type="domain" description="N-acetyltransferase" evidence="1">
    <location>
        <begin position="16"/>
        <end position="159"/>
    </location>
</feature>
<gene>
    <name evidence="2" type="ORF">IQ63_38845</name>
</gene>
<dbReference type="InterPro" id="IPR000182">
    <property type="entry name" value="GNAT_dom"/>
</dbReference>
<keyword evidence="2" id="KW-0808">Transferase</keyword>
<dbReference type="AlphaFoldDB" id="A0A0L0JKG4"/>